<dbReference type="KEGG" id="sale:EPH95_02730"/>
<dbReference type="AlphaFoldDB" id="A0A514LEF8"/>
<sequence length="248" mass="28500">MSEMWARRYVRGIGANKTMLKNKRYFPMDLQFFNEGNQGDQGDQGQGDQGQGQQDDQKGAQGDSGQGKGEIFYSQSELDSAISKAVESALEKKQREFDKEKERIEQQAREQGEEYAQMNEKEKKEAEYKERLEKLENRENELNRKQLYNEVQSDLKDNGLPNSFADSLVALNDNDEIKKSIKAIKEKFDEAVTEGVKEQLRQTTPKDTSGNTESSNPFAKETLNLTEQGRLFKEEPERARQLQQAARR</sequence>
<dbReference type="Pfam" id="PF14265">
    <property type="entry name" value="DUF4355"/>
    <property type="match status" value="1"/>
</dbReference>
<dbReference type="Proteomes" id="UP000319756">
    <property type="component" value="Chromosome"/>
</dbReference>
<feature type="region of interest" description="Disordered" evidence="1">
    <location>
        <begin position="86"/>
        <end position="128"/>
    </location>
</feature>
<evidence type="ECO:0000313" key="2">
    <source>
        <dbReference type="EMBL" id="QDI90219.1"/>
    </source>
</evidence>
<name>A0A514LEF8_9BACI</name>
<accession>A0A514LEF8</accession>
<feature type="compositionally biased region" description="Basic and acidic residues" evidence="1">
    <location>
        <begin position="230"/>
        <end position="240"/>
    </location>
</feature>
<feature type="region of interest" description="Disordered" evidence="1">
    <location>
        <begin position="32"/>
        <end position="74"/>
    </location>
</feature>
<feature type="region of interest" description="Disordered" evidence="1">
    <location>
        <begin position="192"/>
        <end position="248"/>
    </location>
</feature>
<organism evidence="2 3">
    <name type="scientific">Salicibibacter halophilus</name>
    <dbReference type="NCBI Taxonomy" id="2502791"/>
    <lineage>
        <taxon>Bacteria</taxon>
        <taxon>Bacillati</taxon>
        <taxon>Bacillota</taxon>
        <taxon>Bacilli</taxon>
        <taxon>Bacillales</taxon>
        <taxon>Bacillaceae</taxon>
        <taxon>Salicibibacter</taxon>
    </lineage>
</organism>
<feature type="compositionally biased region" description="Polar residues" evidence="1">
    <location>
        <begin position="201"/>
        <end position="227"/>
    </location>
</feature>
<gene>
    <name evidence="2" type="ORF">EPH95_02730</name>
</gene>
<evidence type="ECO:0000256" key="1">
    <source>
        <dbReference type="SAM" id="MobiDB-lite"/>
    </source>
</evidence>
<feature type="compositionally biased region" description="Basic and acidic residues" evidence="1">
    <location>
        <begin position="89"/>
        <end position="112"/>
    </location>
</feature>
<evidence type="ECO:0000313" key="3">
    <source>
        <dbReference type="Proteomes" id="UP000319756"/>
    </source>
</evidence>
<protein>
    <submittedName>
        <fullName evidence="2">DUF4355 domain-containing protein</fullName>
    </submittedName>
</protein>
<keyword evidence="3" id="KW-1185">Reference proteome</keyword>
<feature type="compositionally biased region" description="Low complexity" evidence="1">
    <location>
        <begin position="51"/>
        <end position="61"/>
    </location>
</feature>
<feature type="compositionally biased region" description="Basic and acidic residues" evidence="1">
    <location>
        <begin position="119"/>
        <end position="128"/>
    </location>
</feature>
<proteinExistence type="predicted"/>
<dbReference type="EMBL" id="CP035485">
    <property type="protein sequence ID" value="QDI90219.1"/>
    <property type="molecule type" value="Genomic_DNA"/>
</dbReference>
<dbReference type="InterPro" id="IPR025580">
    <property type="entry name" value="Gp46"/>
</dbReference>
<reference evidence="3" key="1">
    <citation type="submission" date="2019-01" db="EMBL/GenBank/DDBJ databases">
        <title>Genomic analysis of Salicibibacter sp. NKC3-5.</title>
        <authorList>
            <person name="Oh Y.J."/>
        </authorList>
    </citation>
    <scope>NUCLEOTIDE SEQUENCE [LARGE SCALE GENOMIC DNA]</scope>
    <source>
        <strain evidence="3">NKC3-5</strain>
    </source>
</reference>